<keyword evidence="3 6" id="KW-0812">Transmembrane</keyword>
<keyword evidence="8" id="KW-1185">Reference proteome</keyword>
<sequence>MSAAQHPMVVQAQNKVFYYHDQLDKELTKYPVLTNFEQRTQIPKTYAVLGGGLLIIILHMFNPLAAPVSNLVGWALPAYLSFKAIESPQTQDDVQWLTYWVVFGFFNFLESFALRVVLYYVPWYFAFKTVFIVWLQLPVFRGALVTYQTVLKPVLANISNTTVAKHTETSAPAAAPSSD</sequence>
<dbReference type="GO" id="GO:0016020">
    <property type="term" value="C:membrane"/>
    <property type="evidence" value="ECO:0007669"/>
    <property type="project" value="UniProtKB-SubCell"/>
</dbReference>
<evidence type="ECO:0000256" key="6">
    <source>
        <dbReference type="RuleBase" id="RU362006"/>
    </source>
</evidence>
<dbReference type="AlphaFoldDB" id="A0A6A4HJZ4"/>
<reference evidence="7" key="1">
    <citation type="journal article" date="2019" name="Environ. Microbiol.">
        <title>Fungal ecological strategies reflected in gene transcription - a case study of two litter decomposers.</title>
        <authorList>
            <person name="Barbi F."/>
            <person name="Kohler A."/>
            <person name="Barry K."/>
            <person name="Baskaran P."/>
            <person name="Daum C."/>
            <person name="Fauchery L."/>
            <person name="Ihrmark K."/>
            <person name="Kuo A."/>
            <person name="LaButti K."/>
            <person name="Lipzen A."/>
            <person name="Morin E."/>
            <person name="Grigoriev I.V."/>
            <person name="Henrissat B."/>
            <person name="Lindahl B."/>
            <person name="Martin F."/>
        </authorList>
    </citation>
    <scope>NUCLEOTIDE SEQUENCE</scope>
    <source>
        <strain evidence="7">JB14</strain>
    </source>
</reference>
<feature type="transmembrane region" description="Helical" evidence="6">
    <location>
        <begin position="97"/>
        <end position="117"/>
    </location>
</feature>
<evidence type="ECO:0000313" key="7">
    <source>
        <dbReference type="EMBL" id="KAE9397841.1"/>
    </source>
</evidence>
<evidence type="ECO:0000256" key="4">
    <source>
        <dbReference type="ARBA" id="ARBA00022989"/>
    </source>
</evidence>
<keyword evidence="4 6" id="KW-1133">Transmembrane helix</keyword>
<accession>A0A6A4HJZ4</accession>
<comment type="similarity">
    <text evidence="2 6">Belongs to the DP1 family.</text>
</comment>
<feature type="transmembrane region" description="Helical" evidence="6">
    <location>
        <begin position="123"/>
        <end position="144"/>
    </location>
</feature>
<comment type="caution">
    <text evidence="6">Lacks conserved residue(s) required for the propagation of feature annotation.</text>
</comment>
<evidence type="ECO:0000256" key="2">
    <source>
        <dbReference type="ARBA" id="ARBA00008573"/>
    </source>
</evidence>
<protein>
    <recommendedName>
        <fullName evidence="6">Protein YOP1</fullName>
    </recommendedName>
</protein>
<organism evidence="7 8">
    <name type="scientific">Gymnopus androsaceus JB14</name>
    <dbReference type="NCBI Taxonomy" id="1447944"/>
    <lineage>
        <taxon>Eukaryota</taxon>
        <taxon>Fungi</taxon>
        <taxon>Dikarya</taxon>
        <taxon>Basidiomycota</taxon>
        <taxon>Agaricomycotina</taxon>
        <taxon>Agaricomycetes</taxon>
        <taxon>Agaricomycetidae</taxon>
        <taxon>Agaricales</taxon>
        <taxon>Marasmiineae</taxon>
        <taxon>Omphalotaceae</taxon>
        <taxon>Gymnopus</taxon>
    </lineage>
</organism>
<dbReference type="Proteomes" id="UP000799118">
    <property type="component" value="Unassembled WGS sequence"/>
</dbReference>
<feature type="transmembrane region" description="Helical" evidence="6">
    <location>
        <begin position="45"/>
        <end position="62"/>
    </location>
</feature>
<dbReference type="PANTHER" id="PTHR12300">
    <property type="entry name" value="HVA22-LIKE PROTEINS"/>
    <property type="match status" value="1"/>
</dbReference>
<dbReference type="OrthoDB" id="10009287at2759"/>
<dbReference type="InterPro" id="IPR004345">
    <property type="entry name" value="TB2_DP1_HVA22"/>
</dbReference>
<dbReference type="EMBL" id="ML769491">
    <property type="protein sequence ID" value="KAE9397841.1"/>
    <property type="molecule type" value="Genomic_DNA"/>
</dbReference>
<comment type="subcellular location">
    <subcellularLocation>
        <location evidence="1 6">Membrane</location>
        <topology evidence="1 6">Multi-pass membrane protein</topology>
    </subcellularLocation>
</comment>
<name>A0A6A4HJZ4_9AGAR</name>
<evidence type="ECO:0000256" key="1">
    <source>
        <dbReference type="ARBA" id="ARBA00004141"/>
    </source>
</evidence>
<evidence type="ECO:0000256" key="5">
    <source>
        <dbReference type="ARBA" id="ARBA00023136"/>
    </source>
</evidence>
<gene>
    <name evidence="7" type="ORF">BT96DRAFT_1020505</name>
</gene>
<dbReference type="Pfam" id="PF03134">
    <property type="entry name" value="TB2_DP1_HVA22"/>
    <property type="match status" value="1"/>
</dbReference>
<keyword evidence="5 6" id="KW-0472">Membrane</keyword>
<evidence type="ECO:0000313" key="8">
    <source>
        <dbReference type="Proteomes" id="UP000799118"/>
    </source>
</evidence>
<dbReference type="PANTHER" id="PTHR12300:SF161">
    <property type="entry name" value="RECEPTOR EXPRESSION-ENHANCING PROTEIN"/>
    <property type="match status" value="1"/>
</dbReference>
<proteinExistence type="inferred from homology"/>
<evidence type="ECO:0000256" key="3">
    <source>
        <dbReference type="ARBA" id="ARBA00022692"/>
    </source>
</evidence>